<feature type="region of interest" description="Disordered" evidence="1">
    <location>
        <begin position="258"/>
        <end position="279"/>
    </location>
</feature>
<dbReference type="InterPro" id="IPR018163">
    <property type="entry name" value="Thr/Ala-tRNA-synth_IIc_edit"/>
</dbReference>
<dbReference type="OrthoDB" id="2423964at2759"/>
<evidence type="ECO:0000313" key="3">
    <source>
        <dbReference type="EMBL" id="KAG8229437.1"/>
    </source>
</evidence>
<dbReference type="GO" id="GO:0006419">
    <property type="term" value="P:alanyl-tRNA aminoacylation"/>
    <property type="evidence" value="ECO:0007669"/>
    <property type="project" value="TreeGrafter"/>
</dbReference>
<dbReference type="GO" id="GO:0002161">
    <property type="term" value="F:aminoacyl-tRNA deacylase activity"/>
    <property type="evidence" value="ECO:0007669"/>
    <property type="project" value="TreeGrafter"/>
</dbReference>
<dbReference type="InterPro" id="IPR010987">
    <property type="entry name" value="Glutathione-S-Trfase_C-like"/>
</dbReference>
<dbReference type="Pfam" id="PF02272">
    <property type="entry name" value="DHHA1"/>
    <property type="match status" value="1"/>
</dbReference>
<dbReference type="PANTHER" id="PTHR11777">
    <property type="entry name" value="ALANYL-TRNA SYNTHETASE"/>
    <property type="match status" value="1"/>
</dbReference>
<keyword evidence="4" id="KW-1185">Reference proteome</keyword>
<dbReference type="SUPFAM" id="SSF55186">
    <property type="entry name" value="ThrRS/AlaRS common domain"/>
    <property type="match status" value="1"/>
</dbReference>
<feature type="domain" description="GST C-terminal" evidence="2">
    <location>
        <begin position="314"/>
        <end position="459"/>
    </location>
</feature>
<dbReference type="EMBL" id="KZ308428">
    <property type="protein sequence ID" value="KAG8229437.1"/>
    <property type="molecule type" value="Genomic_DNA"/>
</dbReference>
<dbReference type="PANTHER" id="PTHR11777:SF9">
    <property type="entry name" value="ALANINE--TRNA LIGASE, CYTOPLASMIC"/>
    <property type="match status" value="1"/>
</dbReference>
<dbReference type="InterPro" id="IPR050058">
    <property type="entry name" value="Ala-tRNA_ligase"/>
</dbReference>
<dbReference type="Pfam" id="PF07973">
    <property type="entry name" value="tRNA_SAD"/>
    <property type="match status" value="1"/>
</dbReference>
<comment type="caution">
    <text evidence="3">The sequence shown here is derived from an EMBL/GenBank/DDBJ whole genome shotgun (WGS) entry which is preliminary data.</text>
</comment>
<dbReference type="FunFam" id="3.10.310.40:FF:000002">
    <property type="entry name" value="alanine--tRNA ligase, cytoplasmic"/>
    <property type="match status" value="1"/>
</dbReference>
<dbReference type="GO" id="GO:0004813">
    <property type="term" value="F:alanine-tRNA ligase activity"/>
    <property type="evidence" value="ECO:0007669"/>
    <property type="project" value="TreeGrafter"/>
</dbReference>
<dbReference type="InterPro" id="IPR004046">
    <property type="entry name" value="GST_C"/>
</dbReference>
<accession>A0A8K0K817</accession>
<dbReference type="Gene3D" id="1.20.1050.130">
    <property type="match status" value="1"/>
</dbReference>
<dbReference type="GO" id="GO:0005524">
    <property type="term" value="F:ATP binding"/>
    <property type="evidence" value="ECO:0007669"/>
    <property type="project" value="InterPro"/>
</dbReference>
<proteinExistence type="predicted"/>
<reference evidence="3" key="1">
    <citation type="submission" date="2013-04" db="EMBL/GenBank/DDBJ databases">
        <authorList>
            <person name="Qu J."/>
            <person name="Murali S.C."/>
            <person name="Bandaranaike D."/>
            <person name="Bellair M."/>
            <person name="Blankenburg K."/>
            <person name="Chao H."/>
            <person name="Dinh H."/>
            <person name="Doddapaneni H."/>
            <person name="Downs B."/>
            <person name="Dugan-Rocha S."/>
            <person name="Elkadiri S."/>
            <person name="Gnanaolivu R.D."/>
            <person name="Hernandez B."/>
            <person name="Javaid M."/>
            <person name="Jayaseelan J.C."/>
            <person name="Lee S."/>
            <person name="Li M."/>
            <person name="Ming W."/>
            <person name="Munidasa M."/>
            <person name="Muniz J."/>
            <person name="Nguyen L."/>
            <person name="Ongeri F."/>
            <person name="Osuji N."/>
            <person name="Pu L.-L."/>
            <person name="Puazo M."/>
            <person name="Qu C."/>
            <person name="Quiroz J."/>
            <person name="Raj R."/>
            <person name="Weissenberger G."/>
            <person name="Xin Y."/>
            <person name="Zou X."/>
            <person name="Han Y."/>
            <person name="Richards S."/>
            <person name="Worley K."/>
            <person name="Muzny D."/>
            <person name="Gibbs R."/>
        </authorList>
    </citation>
    <scope>NUCLEOTIDE SEQUENCE</scope>
    <source>
        <strain evidence="3">Sampled in the wild</strain>
    </source>
</reference>
<organism evidence="3 4">
    <name type="scientific">Ladona fulva</name>
    <name type="common">Scarce chaser dragonfly</name>
    <name type="synonym">Libellula fulva</name>
    <dbReference type="NCBI Taxonomy" id="123851"/>
    <lineage>
        <taxon>Eukaryota</taxon>
        <taxon>Metazoa</taxon>
        <taxon>Ecdysozoa</taxon>
        <taxon>Arthropoda</taxon>
        <taxon>Hexapoda</taxon>
        <taxon>Insecta</taxon>
        <taxon>Pterygota</taxon>
        <taxon>Palaeoptera</taxon>
        <taxon>Odonata</taxon>
        <taxon>Epiprocta</taxon>
        <taxon>Anisoptera</taxon>
        <taxon>Libelluloidea</taxon>
        <taxon>Libellulidae</taxon>
        <taxon>Ladona</taxon>
    </lineage>
</organism>
<dbReference type="Gene3D" id="3.30.980.10">
    <property type="entry name" value="Threonyl-trna Synthetase, Chain A, domain 2"/>
    <property type="match status" value="1"/>
</dbReference>
<dbReference type="PROSITE" id="PS50405">
    <property type="entry name" value="GST_CTER"/>
    <property type="match status" value="1"/>
</dbReference>
<dbReference type="SUPFAM" id="SSF47616">
    <property type="entry name" value="GST C-terminal domain-like"/>
    <property type="match status" value="1"/>
</dbReference>
<evidence type="ECO:0000256" key="1">
    <source>
        <dbReference type="SAM" id="MobiDB-lite"/>
    </source>
</evidence>
<dbReference type="AlphaFoldDB" id="A0A8K0K817"/>
<dbReference type="InterPro" id="IPR003156">
    <property type="entry name" value="DHHA1_dom"/>
</dbReference>
<evidence type="ECO:0000313" key="4">
    <source>
        <dbReference type="Proteomes" id="UP000792457"/>
    </source>
</evidence>
<dbReference type="Pfam" id="PF00043">
    <property type="entry name" value="GST_C"/>
    <property type="match status" value="1"/>
</dbReference>
<gene>
    <name evidence="3" type="ORF">J437_LFUL010797</name>
</gene>
<dbReference type="Gene3D" id="3.10.310.40">
    <property type="match status" value="1"/>
</dbReference>
<name>A0A8K0K817_LADFU</name>
<sequence length="459" mass="48782">MNVYFSFNSSHVHRTGHIGDFAIISEEAIAKGIRRIVALTGPEASKALRKSHQLEVAVHELESRSDEFAQGGRGEAGNRGNILRNIVELNEDVSRAPIPYWNKHKLRTALGDLKRKLDEQERSAMTAMASDVATKAKELAEANKGAPFIVAELPAKSSGKALDGALKQVKIVSPDTAALFFSVDHEAGKIMCLSAVPKSAVKNGLKATEWVGSVTQLLGGRGGGKPESAQASGPNVKCLAEAVQTAISFAKSHLKASQPAAEKATSEKAEPAKGSTVSKGKKSASSLILHFPEGLKNAALFPRMAAGFSGNSVDINSKGVAELVLEKDGSVLLKGSSAIAYHLAGNSLGPVDAETLQWVFYADNHLIPYVLSSTMGNKGCGKQALHTSLKCLDSVLSERNYLNSSKMSLGDLAVFCSLIPLSKDGTAQNAPELGKYNNVKRWFTAIRSQKPVIEILEGK</sequence>
<evidence type="ECO:0000259" key="2">
    <source>
        <dbReference type="PROSITE" id="PS50405"/>
    </source>
</evidence>
<dbReference type="Proteomes" id="UP000792457">
    <property type="component" value="Unassembled WGS sequence"/>
</dbReference>
<dbReference type="InterPro" id="IPR012947">
    <property type="entry name" value="tRNA_SAD"/>
</dbReference>
<dbReference type="GO" id="GO:0003676">
    <property type="term" value="F:nucleic acid binding"/>
    <property type="evidence" value="ECO:0007669"/>
    <property type="project" value="InterPro"/>
</dbReference>
<protein>
    <recommendedName>
        <fullName evidence="2">GST C-terminal domain-containing protein</fullName>
    </recommendedName>
</protein>
<dbReference type="GO" id="GO:0005739">
    <property type="term" value="C:mitochondrion"/>
    <property type="evidence" value="ECO:0007669"/>
    <property type="project" value="TreeGrafter"/>
</dbReference>
<dbReference type="InterPro" id="IPR036282">
    <property type="entry name" value="Glutathione-S-Trfase_C_sf"/>
</dbReference>
<reference evidence="3" key="2">
    <citation type="submission" date="2017-10" db="EMBL/GenBank/DDBJ databases">
        <title>Ladona fulva Genome sequencing and assembly.</title>
        <authorList>
            <person name="Murali S."/>
            <person name="Richards S."/>
            <person name="Bandaranaike D."/>
            <person name="Bellair M."/>
            <person name="Blankenburg K."/>
            <person name="Chao H."/>
            <person name="Dinh H."/>
            <person name="Doddapaneni H."/>
            <person name="Dugan-Rocha S."/>
            <person name="Elkadiri S."/>
            <person name="Gnanaolivu R."/>
            <person name="Hernandez B."/>
            <person name="Skinner E."/>
            <person name="Javaid M."/>
            <person name="Lee S."/>
            <person name="Li M."/>
            <person name="Ming W."/>
            <person name="Munidasa M."/>
            <person name="Muniz J."/>
            <person name="Nguyen L."/>
            <person name="Hughes D."/>
            <person name="Osuji N."/>
            <person name="Pu L.-L."/>
            <person name="Puazo M."/>
            <person name="Qu C."/>
            <person name="Quiroz J."/>
            <person name="Raj R."/>
            <person name="Weissenberger G."/>
            <person name="Xin Y."/>
            <person name="Zou X."/>
            <person name="Han Y."/>
            <person name="Worley K."/>
            <person name="Muzny D."/>
            <person name="Gibbs R."/>
        </authorList>
    </citation>
    <scope>NUCLEOTIDE SEQUENCE</scope>
    <source>
        <strain evidence="3">Sampled in the wild</strain>
    </source>
</reference>